<evidence type="ECO:0000256" key="2">
    <source>
        <dbReference type="ARBA" id="ARBA00008143"/>
    </source>
</evidence>
<dbReference type="GO" id="GO:0015344">
    <property type="term" value="F:siderophore uptake transmembrane transporter activity"/>
    <property type="evidence" value="ECO:0007669"/>
    <property type="project" value="TreeGrafter"/>
</dbReference>
<dbReference type="AlphaFoldDB" id="A0A1Y1SF22"/>
<comment type="subcellular location">
    <subcellularLocation>
        <location evidence="1 11">Cell outer membrane</location>
        <topology evidence="1 11">Multi-pass membrane protein</topology>
    </subcellularLocation>
</comment>
<keyword evidence="8 11" id="KW-0472">Membrane</keyword>
<evidence type="ECO:0000256" key="13">
    <source>
        <dbReference type="SAM" id="SignalP"/>
    </source>
</evidence>
<dbReference type="Gene3D" id="2.40.170.20">
    <property type="entry name" value="TonB-dependent receptor, beta-barrel domain"/>
    <property type="match status" value="1"/>
</dbReference>
<dbReference type="OrthoDB" id="9815954at2"/>
<keyword evidence="4 11" id="KW-1134">Transmembrane beta strand</keyword>
<keyword evidence="5 11" id="KW-0812">Transmembrane</keyword>
<dbReference type="SUPFAM" id="SSF56935">
    <property type="entry name" value="Porins"/>
    <property type="match status" value="1"/>
</dbReference>
<dbReference type="InterPro" id="IPR037066">
    <property type="entry name" value="Plug_dom_sf"/>
</dbReference>
<dbReference type="STRING" id="1317117.ATO7_09637"/>
<evidence type="ECO:0000256" key="7">
    <source>
        <dbReference type="ARBA" id="ARBA00023077"/>
    </source>
</evidence>
<proteinExistence type="inferred from homology"/>
<dbReference type="GO" id="GO:0009279">
    <property type="term" value="C:cell outer membrane"/>
    <property type="evidence" value="ECO:0007669"/>
    <property type="project" value="UniProtKB-SubCell"/>
</dbReference>
<feature type="domain" description="TonB-dependent receptor plug" evidence="15">
    <location>
        <begin position="72"/>
        <end position="176"/>
    </location>
</feature>
<protein>
    <submittedName>
        <fullName evidence="16">TonB dependent receptor</fullName>
    </submittedName>
</protein>
<evidence type="ECO:0000256" key="6">
    <source>
        <dbReference type="ARBA" id="ARBA00022729"/>
    </source>
</evidence>
<feature type="chain" id="PRO_5013322210" evidence="13">
    <location>
        <begin position="28"/>
        <end position="660"/>
    </location>
</feature>
<organism evidence="16 17">
    <name type="scientific">Oceanococcus atlanticus</name>
    <dbReference type="NCBI Taxonomy" id="1317117"/>
    <lineage>
        <taxon>Bacteria</taxon>
        <taxon>Pseudomonadati</taxon>
        <taxon>Pseudomonadota</taxon>
        <taxon>Gammaproteobacteria</taxon>
        <taxon>Chromatiales</taxon>
        <taxon>Oceanococcaceae</taxon>
        <taxon>Oceanococcus</taxon>
    </lineage>
</organism>
<dbReference type="Pfam" id="PF07715">
    <property type="entry name" value="Plug"/>
    <property type="match status" value="1"/>
</dbReference>
<feature type="domain" description="TonB-dependent receptor-like beta-barrel" evidence="14">
    <location>
        <begin position="259"/>
        <end position="636"/>
    </location>
</feature>
<evidence type="ECO:0000256" key="9">
    <source>
        <dbReference type="ARBA" id="ARBA00023170"/>
    </source>
</evidence>
<keyword evidence="6 13" id="KW-0732">Signal</keyword>
<evidence type="ECO:0000313" key="16">
    <source>
        <dbReference type="EMBL" id="ORE87293.1"/>
    </source>
</evidence>
<keyword evidence="10 11" id="KW-0998">Cell outer membrane</keyword>
<dbReference type="CDD" id="cd01347">
    <property type="entry name" value="ligand_gated_channel"/>
    <property type="match status" value="1"/>
</dbReference>
<evidence type="ECO:0000256" key="5">
    <source>
        <dbReference type="ARBA" id="ARBA00022692"/>
    </source>
</evidence>
<keyword evidence="9 16" id="KW-0675">Receptor</keyword>
<evidence type="ECO:0000256" key="11">
    <source>
        <dbReference type="PROSITE-ProRule" id="PRU01360"/>
    </source>
</evidence>
<dbReference type="Pfam" id="PF00593">
    <property type="entry name" value="TonB_dep_Rec_b-barrel"/>
    <property type="match status" value="1"/>
</dbReference>
<evidence type="ECO:0000256" key="1">
    <source>
        <dbReference type="ARBA" id="ARBA00004571"/>
    </source>
</evidence>
<dbReference type="InterPro" id="IPR000531">
    <property type="entry name" value="Beta-barrel_TonB"/>
</dbReference>
<keyword evidence="17" id="KW-1185">Reference proteome</keyword>
<accession>A0A1Y1SF22</accession>
<keyword evidence="7 12" id="KW-0798">TonB box</keyword>
<evidence type="ECO:0000259" key="15">
    <source>
        <dbReference type="Pfam" id="PF07715"/>
    </source>
</evidence>
<comment type="similarity">
    <text evidence="2">Belongs to the TonB-dependent receptor family. Hemoglobin/haptoglobin binding protein subfamily.</text>
</comment>
<gene>
    <name evidence="16" type="ORF">ATO7_09637</name>
</gene>
<keyword evidence="3 11" id="KW-0813">Transport</keyword>
<feature type="signal peptide" evidence="13">
    <location>
        <begin position="1"/>
        <end position="27"/>
    </location>
</feature>
<evidence type="ECO:0000256" key="12">
    <source>
        <dbReference type="RuleBase" id="RU003357"/>
    </source>
</evidence>
<dbReference type="PROSITE" id="PS52016">
    <property type="entry name" value="TONB_DEPENDENT_REC_3"/>
    <property type="match status" value="1"/>
</dbReference>
<dbReference type="Proteomes" id="UP000192342">
    <property type="component" value="Unassembled WGS sequence"/>
</dbReference>
<dbReference type="InterPro" id="IPR012910">
    <property type="entry name" value="Plug_dom"/>
</dbReference>
<dbReference type="Gene3D" id="2.170.130.10">
    <property type="entry name" value="TonB-dependent receptor, plug domain"/>
    <property type="match status" value="1"/>
</dbReference>
<sequence length="660" mass="72825">MTRPVLSSSVLCCSGLLCLLAPWYALAQGTETPATSSDTEVPIIELPETRNAPSAVALDPVVVTGTRTEHRLSDSPVEVQVITAQDIARTGARDLAELLEREGSVHVTRAAGRGSTIEIQGLSSEHVLILINGRRLIGRVNGAIDLSRIRVAEIQRVEIVKGATSALYGSDALGGVVNIITRKGAEPLTFTLRGSERGDADMFAYAGWAGRDAGVQASGGLSRVQAFDRDRSTPSEDGVDSEAGFFSLSGDWQMSRRANLGAHFAYSLEDTERLDGATQAGLFETRKRIEEVRGGLSPEFELGDATTLKTDLYYHRYFDQYLQQSVNSNATTADEETIDQIVAGSAQIDHQLEDHRIALGLDLQTERLQADRIDETAERDRVAVFVQDEWNLPMLGLTIVPGLRFDDDSQFGHATTPKIAVRYDLTSNWMLRAGWGEGFRAPDFKQLLLRFDNPAVGYRVEGNPALRPERSRGFNLSTTWYASTTSSLHVSAYHQDVDDLIQVEQTTSDTDAGVVFTYNNVASARLSGVDLHTQWHPIAPLQLKLGYGYLRSRDRDTGERLSGRPAHRANLAVYWMQTHYAIGLRGVWVGDREFTAEVNTGPPTAAGRADPYTLFDLRFDWTKWRWADLAVGLDNLLDEGDSTYLPIAPRTAYLELKRTF</sequence>
<evidence type="ECO:0000259" key="14">
    <source>
        <dbReference type="Pfam" id="PF00593"/>
    </source>
</evidence>
<evidence type="ECO:0000256" key="4">
    <source>
        <dbReference type="ARBA" id="ARBA00022452"/>
    </source>
</evidence>
<dbReference type="PANTHER" id="PTHR30069">
    <property type="entry name" value="TONB-DEPENDENT OUTER MEMBRANE RECEPTOR"/>
    <property type="match status" value="1"/>
</dbReference>
<dbReference type="InterPro" id="IPR036942">
    <property type="entry name" value="Beta-barrel_TonB_sf"/>
</dbReference>
<dbReference type="InterPro" id="IPR039426">
    <property type="entry name" value="TonB-dep_rcpt-like"/>
</dbReference>
<evidence type="ECO:0000313" key="17">
    <source>
        <dbReference type="Proteomes" id="UP000192342"/>
    </source>
</evidence>
<comment type="caution">
    <text evidence="16">The sequence shown here is derived from an EMBL/GenBank/DDBJ whole genome shotgun (WGS) entry which is preliminary data.</text>
</comment>
<dbReference type="RefSeq" id="WP_158523143.1">
    <property type="nucleotide sequence ID" value="NZ_AQQV01000002.1"/>
</dbReference>
<dbReference type="GO" id="GO:0044718">
    <property type="term" value="P:siderophore transmembrane transport"/>
    <property type="evidence" value="ECO:0007669"/>
    <property type="project" value="TreeGrafter"/>
</dbReference>
<name>A0A1Y1SF22_9GAMM</name>
<dbReference type="EMBL" id="AQQV01000002">
    <property type="protein sequence ID" value="ORE87293.1"/>
    <property type="molecule type" value="Genomic_DNA"/>
</dbReference>
<evidence type="ECO:0000256" key="3">
    <source>
        <dbReference type="ARBA" id="ARBA00022448"/>
    </source>
</evidence>
<evidence type="ECO:0000256" key="8">
    <source>
        <dbReference type="ARBA" id="ARBA00023136"/>
    </source>
</evidence>
<reference evidence="16 17" key="1">
    <citation type="submission" date="2013-04" db="EMBL/GenBank/DDBJ databases">
        <title>Oceanococcus atlanticus 22II-S10r2 Genome Sequencing.</title>
        <authorList>
            <person name="Lai Q."/>
            <person name="Li G."/>
            <person name="Shao Z."/>
        </authorList>
    </citation>
    <scope>NUCLEOTIDE SEQUENCE [LARGE SCALE GENOMIC DNA]</scope>
    <source>
        <strain evidence="16 17">22II-S10r2</strain>
    </source>
</reference>
<evidence type="ECO:0000256" key="10">
    <source>
        <dbReference type="ARBA" id="ARBA00023237"/>
    </source>
</evidence>
<dbReference type="PANTHER" id="PTHR30069:SF29">
    <property type="entry name" value="HEMOGLOBIN AND HEMOGLOBIN-HAPTOGLOBIN-BINDING PROTEIN 1-RELATED"/>
    <property type="match status" value="1"/>
</dbReference>